<feature type="transmembrane region" description="Helical" evidence="17">
    <location>
        <begin position="866"/>
        <end position="887"/>
    </location>
</feature>
<dbReference type="PROSITE" id="PS51450">
    <property type="entry name" value="LRR"/>
    <property type="match status" value="1"/>
</dbReference>
<keyword evidence="22" id="KW-1185">Reference proteome</keyword>
<evidence type="ECO:0000259" key="20">
    <source>
        <dbReference type="Pfam" id="PF23598"/>
    </source>
</evidence>
<protein>
    <recommendedName>
        <fullName evidence="3">non-specific serine/threonine protein kinase</fullName>
        <ecNumber evidence="3">2.7.11.1</ecNumber>
    </recommendedName>
</protein>
<keyword evidence="10" id="KW-0418">Kinase</keyword>
<keyword evidence="11 17" id="KW-1133">Transmembrane helix</keyword>
<dbReference type="GO" id="GO:0004674">
    <property type="term" value="F:protein serine/threonine kinase activity"/>
    <property type="evidence" value="ECO:0007669"/>
    <property type="project" value="UniProtKB-KW"/>
</dbReference>
<evidence type="ECO:0000256" key="15">
    <source>
        <dbReference type="ARBA" id="ARBA00047899"/>
    </source>
</evidence>
<comment type="catalytic activity">
    <reaction evidence="15">
        <text>L-threonyl-[protein] + ATP = O-phospho-L-threonyl-[protein] + ADP + H(+)</text>
        <dbReference type="Rhea" id="RHEA:46608"/>
        <dbReference type="Rhea" id="RHEA-COMP:11060"/>
        <dbReference type="Rhea" id="RHEA-COMP:11605"/>
        <dbReference type="ChEBI" id="CHEBI:15378"/>
        <dbReference type="ChEBI" id="CHEBI:30013"/>
        <dbReference type="ChEBI" id="CHEBI:30616"/>
        <dbReference type="ChEBI" id="CHEBI:61977"/>
        <dbReference type="ChEBI" id="CHEBI:456216"/>
        <dbReference type="EC" id="2.7.11.1"/>
    </reaction>
</comment>
<dbReference type="InterPro" id="IPR055414">
    <property type="entry name" value="LRR_R13L4/SHOC2-like"/>
</dbReference>
<dbReference type="Pfam" id="PF00560">
    <property type="entry name" value="LRR_1"/>
    <property type="match status" value="10"/>
</dbReference>
<evidence type="ECO:0000256" key="13">
    <source>
        <dbReference type="ARBA" id="ARBA00023170"/>
    </source>
</evidence>
<evidence type="ECO:0000256" key="5">
    <source>
        <dbReference type="ARBA" id="ARBA00022527"/>
    </source>
</evidence>
<dbReference type="PANTHER" id="PTHR48063">
    <property type="entry name" value="LRR RECEPTOR-LIKE KINASE"/>
    <property type="match status" value="1"/>
</dbReference>
<sequence length="993" mass="109234">MNPTNNQLLLPIFFLLIIINISSSSSYLVAGGSCIPEERAALLSFNKSITFDPGNNLASWHGDDCCRWRGIRCSNHSGHVLDLRLPNPNPSSSSGQGCADTNALFGQISPSLLSLKHLRHLDLSMNCLVRPNSPLPEFLGSMYSLRYLNLSGIPFAGRIPPQLGKLSRLQYLDLGQNGVSKEMYSTDITWLTNISLLQYISMSNVNLSGIADWPHTLNMIPSLRVVRLFGCELQSANQSLVHLNLTKLEMLDLSFNDFDHPIASCWFWKATDLKYINLQWDGLVGKFPQQLGNMTSLQVLDVSYNNLNKDLVMAGELNNLCSLEILDLTNMEITGDMTMLIDGLSSQCAARKKLLELHLSYNNFTGALPNSIRRFTSLRMLDISSNNLIGSIPPGIGDLTSLVMHLLSLASLDLSSNRLSGSIPAEIGVLTNLTSLVLRNNTFSGVIREEHFAGLISLKNIDLSSNYLKFSMDSDWLPPFRLESAWLASCQIGPLFPSWLQWQHKIIEFDISSTGLMGKIPDWFWSTFSQATYLDMSQNQISGSLPAHLGDMAFEQLYLSSNQFTGPIPPFPRKINVLDISNNSFSGTLPPHLEAPELQTLLMYSNRIGGNIPQSICELQLLGDIDLSGNLLVGEIPQCSEISYNFLLLSNNTLSGKFPAFLQNCTGLQFLDLAWNKFFGSLPAWIGDFRDLQILRLSHNTFSGSIPAGITNLLSLQYLDLSDNNISGAIPWHLSNLTGMTMKGFQPFSGASMSSGLVTVELSGEIPNKIGTLQSLESLDLSKNKLSGGIPSSLSSLAFLSYLNLSYNNLSGMIPSGRQLDTLSANDPSLMYIGNEGLCGPPLQKNCSRNYTFIHSSKQEFKPMTFYFGFGIGLVVGIWVVFCVLLFNKIWRIAYFRLFDKLYDRVYVFLVGGTRMRKEEALSIAGHARKLLAAAAVPAFCTGVIGARRRRRRTGGTAMVRGSGGEELAVIALVGLGFGAWAGWSLGSRGEGS</sequence>
<dbReference type="EC" id="2.7.11.1" evidence="3"/>
<keyword evidence="14" id="KW-0325">Glycoprotein</keyword>
<evidence type="ECO:0000313" key="21">
    <source>
        <dbReference type="EnsemblPlants" id="OGLUM07G01070.1"/>
    </source>
</evidence>
<keyword evidence="6" id="KW-0433">Leucine-rich repeat</keyword>
<dbReference type="InterPro" id="IPR046956">
    <property type="entry name" value="RLP23-like"/>
</dbReference>
<evidence type="ECO:0000256" key="7">
    <source>
        <dbReference type="ARBA" id="ARBA00022692"/>
    </source>
</evidence>
<keyword evidence="8 18" id="KW-0732">Signal</keyword>
<evidence type="ECO:0000256" key="6">
    <source>
        <dbReference type="ARBA" id="ARBA00022614"/>
    </source>
</evidence>
<dbReference type="InterPro" id="IPR032675">
    <property type="entry name" value="LRR_dom_sf"/>
</dbReference>
<keyword evidence="7 17" id="KW-0812">Transmembrane</keyword>
<dbReference type="InterPro" id="IPR013210">
    <property type="entry name" value="LRR_N_plant-typ"/>
</dbReference>
<dbReference type="SUPFAM" id="SSF52058">
    <property type="entry name" value="L domain-like"/>
    <property type="match status" value="2"/>
</dbReference>
<reference evidence="21" key="2">
    <citation type="submission" date="2018-05" db="EMBL/GenBank/DDBJ databases">
        <title>OgluRS3 (Oryza glumaepatula Reference Sequence Version 3).</title>
        <authorList>
            <person name="Zhang J."/>
            <person name="Kudrna D."/>
            <person name="Lee S."/>
            <person name="Talag J."/>
            <person name="Welchert J."/>
            <person name="Wing R.A."/>
        </authorList>
    </citation>
    <scope>NUCLEOTIDE SEQUENCE [LARGE SCALE GENOMIC DNA]</scope>
</reference>
<feature type="chain" id="PRO_5002353839" description="non-specific serine/threonine protein kinase" evidence="18">
    <location>
        <begin position="25"/>
        <end position="993"/>
    </location>
</feature>
<feature type="domain" description="Leucine-rich repeat-containing N-terminal plant-type" evidence="19">
    <location>
        <begin position="36"/>
        <end position="74"/>
    </location>
</feature>
<evidence type="ECO:0000256" key="10">
    <source>
        <dbReference type="ARBA" id="ARBA00022777"/>
    </source>
</evidence>
<dbReference type="PANTHER" id="PTHR48063:SF9">
    <property type="entry name" value="LRR PROTEIN WM1.10"/>
    <property type="match status" value="1"/>
</dbReference>
<dbReference type="Gene3D" id="3.80.10.10">
    <property type="entry name" value="Ribonuclease Inhibitor"/>
    <property type="match status" value="5"/>
</dbReference>
<evidence type="ECO:0000256" key="9">
    <source>
        <dbReference type="ARBA" id="ARBA00022737"/>
    </source>
</evidence>
<keyword evidence="4" id="KW-1003">Cell membrane</keyword>
<dbReference type="FunFam" id="3.80.10.10:FF:000095">
    <property type="entry name" value="LRR receptor-like serine/threonine-protein kinase GSO1"/>
    <property type="match status" value="1"/>
</dbReference>
<dbReference type="FunFam" id="3.80.10.10:FF:000649">
    <property type="entry name" value="Leucine Rich Repeat family protein"/>
    <property type="match status" value="1"/>
</dbReference>
<comment type="subcellular location">
    <subcellularLocation>
        <location evidence="1">Cell membrane</location>
        <topology evidence="1">Single-pass type I membrane protein</topology>
    </subcellularLocation>
</comment>
<dbReference type="EnsemblPlants" id="OGLUM07G01070.1">
    <property type="protein sequence ID" value="OGLUM07G01070.1"/>
    <property type="gene ID" value="OGLUM07G01070"/>
</dbReference>
<evidence type="ECO:0000259" key="19">
    <source>
        <dbReference type="Pfam" id="PF08263"/>
    </source>
</evidence>
<dbReference type="GO" id="GO:0005886">
    <property type="term" value="C:plasma membrane"/>
    <property type="evidence" value="ECO:0007669"/>
    <property type="project" value="UniProtKB-SubCell"/>
</dbReference>
<feature type="signal peptide" evidence="18">
    <location>
        <begin position="1"/>
        <end position="24"/>
    </location>
</feature>
<keyword evidence="13" id="KW-0675">Receptor</keyword>
<evidence type="ECO:0000256" key="14">
    <source>
        <dbReference type="ARBA" id="ARBA00023180"/>
    </source>
</evidence>
<dbReference type="HOGENOM" id="CLU_000288_18_3_1"/>
<name>A0A0E0AF73_9ORYZ</name>
<evidence type="ECO:0000256" key="18">
    <source>
        <dbReference type="SAM" id="SignalP"/>
    </source>
</evidence>
<dbReference type="InterPro" id="IPR003591">
    <property type="entry name" value="Leu-rich_rpt_typical-subtyp"/>
</dbReference>
<evidence type="ECO:0000256" key="4">
    <source>
        <dbReference type="ARBA" id="ARBA00022475"/>
    </source>
</evidence>
<dbReference type="Gramene" id="OGLUM07G01070.1">
    <property type="protein sequence ID" value="OGLUM07G01070.1"/>
    <property type="gene ID" value="OGLUM07G01070"/>
</dbReference>
<evidence type="ECO:0000256" key="17">
    <source>
        <dbReference type="SAM" id="Phobius"/>
    </source>
</evidence>
<evidence type="ECO:0000256" key="1">
    <source>
        <dbReference type="ARBA" id="ARBA00004251"/>
    </source>
</evidence>
<dbReference type="PRINTS" id="PR00019">
    <property type="entry name" value="LEURICHRPT"/>
</dbReference>
<reference evidence="21" key="1">
    <citation type="submission" date="2015-04" db="UniProtKB">
        <authorList>
            <consortium name="EnsemblPlants"/>
        </authorList>
    </citation>
    <scope>IDENTIFICATION</scope>
</reference>
<dbReference type="AlphaFoldDB" id="A0A0E0AF73"/>
<evidence type="ECO:0000256" key="16">
    <source>
        <dbReference type="ARBA" id="ARBA00048679"/>
    </source>
</evidence>
<keyword evidence="5" id="KW-0723">Serine/threonine-protein kinase</keyword>
<dbReference type="SUPFAM" id="SSF52047">
    <property type="entry name" value="RNI-like"/>
    <property type="match status" value="1"/>
</dbReference>
<dbReference type="Pfam" id="PF23598">
    <property type="entry name" value="LRR_14"/>
    <property type="match status" value="1"/>
</dbReference>
<feature type="domain" description="Disease resistance R13L4/SHOC-2-like LRR" evidence="20">
    <location>
        <begin position="108"/>
        <end position="260"/>
    </location>
</feature>
<dbReference type="STRING" id="40148.A0A0E0AF73"/>
<dbReference type="SMART" id="SM00369">
    <property type="entry name" value="LRR_TYP"/>
    <property type="match status" value="8"/>
</dbReference>
<dbReference type="Pfam" id="PF08263">
    <property type="entry name" value="LRRNT_2"/>
    <property type="match status" value="1"/>
</dbReference>
<evidence type="ECO:0000313" key="22">
    <source>
        <dbReference type="Proteomes" id="UP000026961"/>
    </source>
</evidence>
<organism evidence="21">
    <name type="scientific">Oryza glumipatula</name>
    <dbReference type="NCBI Taxonomy" id="40148"/>
    <lineage>
        <taxon>Eukaryota</taxon>
        <taxon>Viridiplantae</taxon>
        <taxon>Streptophyta</taxon>
        <taxon>Embryophyta</taxon>
        <taxon>Tracheophyta</taxon>
        <taxon>Spermatophyta</taxon>
        <taxon>Magnoliopsida</taxon>
        <taxon>Liliopsida</taxon>
        <taxon>Poales</taxon>
        <taxon>Poaceae</taxon>
        <taxon>BOP clade</taxon>
        <taxon>Oryzoideae</taxon>
        <taxon>Oryzeae</taxon>
        <taxon>Oryzinae</taxon>
        <taxon>Oryza</taxon>
    </lineage>
</organism>
<evidence type="ECO:0000256" key="8">
    <source>
        <dbReference type="ARBA" id="ARBA00022729"/>
    </source>
</evidence>
<evidence type="ECO:0000256" key="12">
    <source>
        <dbReference type="ARBA" id="ARBA00023136"/>
    </source>
</evidence>
<evidence type="ECO:0000256" key="11">
    <source>
        <dbReference type="ARBA" id="ARBA00022989"/>
    </source>
</evidence>
<dbReference type="Proteomes" id="UP000026961">
    <property type="component" value="Chromosome 7"/>
</dbReference>
<accession>A0A0E0AF73</accession>
<keyword evidence="12 17" id="KW-0472">Membrane</keyword>
<dbReference type="FunFam" id="3.80.10.10:FF:001347">
    <property type="entry name" value="LRR receptor-like serine/threonine-protein kinase GSO2"/>
    <property type="match status" value="1"/>
</dbReference>
<evidence type="ECO:0000256" key="3">
    <source>
        <dbReference type="ARBA" id="ARBA00012513"/>
    </source>
</evidence>
<feature type="transmembrane region" description="Helical" evidence="17">
    <location>
        <begin position="968"/>
        <end position="987"/>
    </location>
</feature>
<keyword evidence="10" id="KW-0808">Transferase</keyword>
<proteinExistence type="inferred from homology"/>
<keyword evidence="9" id="KW-0677">Repeat</keyword>
<comment type="catalytic activity">
    <reaction evidence="16">
        <text>L-seryl-[protein] + ATP = O-phospho-L-seryl-[protein] + ADP + H(+)</text>
        <dbReference type="Rhea" id="RHEA:17989"/>
        <dbReference type="Rhea" id="RHEA-COMP:9863"/>
        <dbReference type="Rhea" id="RHEA-COMP:11604"/>
        <dbReference type="ChEBI" id="CHEBI:15378"/>
        <dbReference type="ChEBI" id="CHEBI:29999"/>
        <dbReference type="ChEBI" id="CHEBI:30616"/>
        <dbReference type="ChEBI" id="CHEBI:83421"/>
        <dbReference type="ChEBI" id="CHEBI:456216"/>
        <dbReference type="EC" id="2.7.11.1"/>
    </reaction>
</comment>
<dbReference type="SMART" id="SM00365">
    <property type="entry name" value="LRR_SD22"/>
    <property type="match status" value="5"/>
</dbReference>
<dbReference type="eggNOG" id="KOG0619">
    <property type="taxonomic scope" value="Eukaryota"/>
</dbReference>
<evidence type="ECO:0000256" key="2">
    <source>
        <dbReference type="ARBA" id="ARBA00009592"/>
    </source>
</evidence>
<dbReference type="InterPro" id="IPR001611">
    <property type="entry name" value="Leu-rich_rpt"/>
</dbReference>
<comment type="similarity">
    <text evidence="2">Belongs to the RLP family.</text>
</comment>